<comment type="cofactor">
    <cofactor evidence="8">
        <name>Zn(2+)</name>
        <dbReference type="ChEBI" id="CHEBI:29105"/>
    </cofactor>
</comment>
<evidence type="ECO:0000256" key="5">
    <source>
        <dbReference type="ARBA" id="ARBA00022989"/>
    </source>
</evidence>
<protein>
    <submittedName>
        <fullName evidence="10">Alkaline ceramidase 3</fullName>
    </submittedName>
</protein>
<comment type="similarity">
    <text evidence="2">Belongs to the alkaline ceramidase family.</text>
</comment>
<evidence type="ECO:0000313" key="11">
    <source>
        <dbReference type="Proteomes" id="UP001211907"/>
    </source>
</evidence>
<keyword evidence="4" id="KW-0378">Hydrolase</keyword>
<feature type="binding site" evidence="8">
    <location>
        <position position="85"/>
    </location>
    <ligand>
        <name>Zn(2+)</name>
        <dbReference type="ChEBI" id="CHEBI:29105"/>
        <note>catalytic</note>
    </ligand>
</feature>
<keyword evidence="7" id="KW-0479">Metal-binding</keyword>
<dbReference type="GO" id="GO:0005789">
    <property type="term" value="C:endoplasmic reticulum membrane"/>
    <property type="evidence" value="ECO:0007669"/>
    <property type="project" value="TreeGrafter"/>
</dbReference>
<evidence type="ECO:0000256" key="7">
    <source>
        <dbReference type="PIRSR" id="PIRSR608901-1"/>
    </source>
</evidence>
<keyword evidence="6 9" id="KW-0472">Membrane</keyword>
<dbReference type="InterPro" id="IPR008901">
    <property type="entry name" value="ACER"/>
</dbReference>
<dbReference type="GO" id="GO:0016811">
    <property type="term" value="F:hydrolase activity, acting on carbon-nitrogen (but not peptide) bonds, in linear amides"/>
    <property type="evidence" value="ECO:0007669"/>
    <property type="project" value="InterPro"/>
</dbReference>
<feature type="binding site" evidence="7">
    <location>
        <position position="22"/>
    </location>
    <ligand>
        <name>Ca(2+)</name>
        <dbReference type="ChEBI" id="CHEBI:29108"/>
    </ligand>
</feature>
<reference evidence="10" key="1">
    <citation type="submission" date="2020-05" db="EMBL/GenBank/DDBJ databases">
        <title>Phylogenomic resolution of chytrid fungi.</title>
        <authorList>
            <person name="Stajich J.E."/>
            <person name="Amses K."/>
            <person name="Simmons R."/>
            <person name="Seto K."/>
            <person name="Myers J."/>
            <person name="Bonds A."/>
            <person name="Quandt C.A."/>
            <person name="Barry K."/>
            <person name="Liu P."/>
            <person name="Grigoriev I."/>
            <person name="Longcore J.E."/>
            <person name="James T.Y."/>
        </authorList>
    </citation>
    <scope>NUCLEOTIDE SEQUENCE</scope>
    <source>
        <strain evidence="10">JEL0513</strain>
    </source>
</reference>
<evidence type="ECO:0000256" key="1">
    <source>
        <dbReference type="ARBA" id="ARBA00004141"/>
    </source>
</evidence>
<dbReference type="PANTHER" id="PTHR46187">
    <property type="entry name" value="ALKALINE CERAMIDASE 3"/>
    <property type="match status" value="1"/>
</dbReference>
<feature type="binding site" evidence="8">
    <location>
        <position position="231"/>
    </location>
    <ligand>
        <name>Zn(2+)</name>
        <dbReference type="ChEBI" id="CHEBI:29105"/>
        <note>catalytic</note>
    </ligand>
</feature>
<evidence type="ECO:0000256" key="4">
    <source>
        <dbReference type="ARBA" id="ARBA00022801"/>
    </source>
</evidence>
<dbReference type="AlphaFoldDB" id="A0AAD5T731"/>
<keyword evidence="7" id="KW-0106">Calcium</keyword>
<feature type="binding site" evidence="7">
    <location>
        <position position="27"/>
    </location>
    <ligand>
        <name>Ca(2+)</name>
        <dbReference type="ChEBI" id="CHEBI:29108"/>
    </ligand>
</feature>
<keyword evidence="8" id="KW-0862">Zinc</keyword>
<evidence type="ECO:0000256" key="8">
    <source>
        <dbReference type="PIRSR" id="PIRSR608901-2"/>
    </source>
</evidence>
<comment type="caution">
    <text evidence="10">The sequence shown here is derived from an EMBL/GenBank/DDBJ whole genome shotgun (WGS) entry which is preliminary data.</text>
</comment>
<name>A0AAD5T731_9FUNG</name>
<keyword evidence="3 9" id="KW-0812">Transmembrane</keyword>
<feature type="binding site" evidence="7">
    <location>
        <position position="25"/>
    </location>
    <ligand>
        <name>Ca(2+)</name>
        <dbReference type="ChEBI" id="CHEBI:29108"/>
    </ligand>
</feature>
<sequence length="295" mass="33618">MGFGLKLAGNTGRWGPVTSTLDWCEENYIVSEYIAEFWNSTSNAVYLALCAFAIRSFIKLGITESRPYWSMAGFAIVGLGSFCFHGSLLFHTQMMDELPMIYCSCVLVFANLRVFPETNKDNNVLFAALTAYSIVVTATYLYVINPVFHQVSYGLLVSILTFLPPVQFYHIKNNYPQYSNRIEGLWKIYWYDIISYLGGFFLWNVDNNICESLRAIRKEVGYPLRVLFELHVWWHVGTGIGSYAAVVMVTYMRCLATGRDDIELRWAGGIFPVLISRLNEKQIADLAKSEQKKTA</sequence>
<comment type="subcellular location">
    <subcellularLocation>
        <location evidence="1">Membrane</location>
        <topology evidence="1">Multi-pass membrane protein</topology>
    </subcellularLocation>
</comment>
<dbReference type="Proteomes" id="UP001211907">
    <property type="component" value="Unassembled WGS sequence"/>
</dbReference>
<evidence type="ECO:0000256" key="3">
    <source>
        <dbReference type="ARBA" id="ARBA00022692"/>
    </source>
</evidence>
<gene>
    <name evidence="10" type="primary">ACER3_2</name>
    <name evidence="10" type="ORF">HK100_006370</name>
</gene>
<dbReference type="GO" id="GO:0046872">
    <property type="term" value="F:metal ion binding"/>
    <property type="evidence" value="ECO:0007669"/>
    <property type="project" value="UniProtKB-KW"/>
</dbReference>
<feature type="transmembrane region" description="Helical" evidence="9">
    <location>
        <begin position="188"/>
        <end position="205"/>
    </location>
</feature>
<dbReference type="PANTHER" id="PTHR46187:SF3">
    <property type="entry name" value="ALKALINE CERAMIDASE 3"/>
    <property type="match status" value="1"/>
</dbReference>
<evidence type="ECO:0000256" key="9">
    <source>
        <dbReference type="SAM" id="Phobius"/>
    </source>
</evidence>
<feature type="transmembrane region" description="Helical" evidence="9">
    <location>
        <begin position="232"/>
        <end position="252"/>
    </location>
</feature>
<evidence type="ECO:0000256" key="6">
    <source>
        <dbReference type="ARBA" id="ARBA00023136"/>
    </source>
</evidence>
<evidence type="ECO:0000256" key="2">
    <source>
        <dbReference type="ARBA" id="ARBA00009780"/>
    </source>
</evidence>
<keyword evidence="5 9" id="KW-1133">Transmembrane helix</keyword>
<feature type="transmembrane region" description="Helical" evidence="9">
    <location>
        <begin position="44"/>
        <end position="62"/>
    </location>
</feature>
<feature type="binding site" evidence="8">
    <location>
        <position position="235"/>
    </location>
    <ligand>
        <name>Zn(2+)</name>
        <dbReference type="ChEBI" id="CHEBI:29105"/>
        <note>catalytic</note>
    </ligand>
</feature>
<feature type="binding site" evidence="7">
    <location>
        <position position="23"/>
    </location>
    <ligand>
        <name>Ca(2+)</name>
        <dbReference type="ChEBI" id="CHEBI:29108"/>
    </ligand>
</feature>
<feature type="transmembrane region" description="Helical" evidence="9">
    <location>
        <begin position="69"/>
        <end position="92"/>
    </location>
</feature>
<dbReference type="Pfam" id="PF05875">
    <property type="entry name" value="Ceramidase"/>
    <property type="match status" value="1"/>
</dbReference>
<accession>A0AAD5T731</accession>
<evidence type="ECO:0000313" key="10">
    <source>
        <dbReference type="EMBL" id="KAJ3131438.1"/>
    </source>
</evidence>
<dbReference type="GO" id="GO:0006672">
    <property type="term" value="P:ceramide metabolic process"/>
    <property type="evidence" value="ECO:0007669"/>
    <property type="project" value="InterPro"/>
</dbReference>
<feature type="transmembrane region" description="Helical" evidence="9">
    <location>
        <begin position="98"/>
        <end position="115"/>
    </location>
</feature>
<organism evidence="10 11">
    <name type="scientific">Physocladia obscura</name>
    <dbReference type="NCBI Taxonomy" id="109957"/>
    <lineage>
        <taxon>Eukaryota</taxon>
        <taxon>Fungi</taxon>
        <taxon>Fungi incertae sedis</taxon>
        <taxon>Chytridiomycota</taxon>
        <taxon>Chytridiomycota incertae sedis</taxon>
        <taxon>Chytridiomycetes</taxon>
        <taxon>Chytridiales</taxon>
        <taxon>Chytriomycetaceae</taxon>
        <taxon>Physocladia</taxon>
    </lineage>
</organism>
<keyword evidence="11" id="KW-1185">Reference proteome</keyword>
<dbReference type="EMBL" id="JADGJH010000296">
    <property type="protein sequence ID" value="KAJ3131438.1"/>
    <property type="molecule type" value="Genomic_DNA"/>
</dbReference>
<feature type="binding site" evidence="7">
    <location>
        <position position="36"/>
    </location>
    <ligand>
        <name>Ca(2+)</name>
        <dbReference type="ChEBI" id="CHEBI:29108"/>
    </ligand>
</feature>
<feature type="transmembrane region" description="Helical" evidence="9">
    <location>
        <begin position="150"/>
        <end position="168"/>
    </location>
</feature>
<proteinExistence type="inferred from homology"/>
<feature type="transmembrane region" description="Helical" evidence="9">
    <location>
        <begin position="124"/>
        <end position="144"/>
    </location>
</feature>